<comment type="caution">
    <text evidence="1">The sequence shown here is derived from an EMBL/GenBank/DDBJ whole genome shotgun (WGS) entry which is preliminary data.</text>
</comment>
<proteinExistence type="predicted"/>
<protein>
    <submittedName>
        <fullName evidence="1">Unnamed protein product</fullName>
    </submittedName>
</protein>
<evidence type="ECO:0000313" key="1">
    <source>
        <dbReference type="EMBL" id="GME85235.1"/>
    </source>
</evidence>
<sequence>MNIKDETYSFTVSQLLQFLCAYCDSCSLIYRKTRSYIMVKLLKSGQPIGLLRTLLIYDPAHCRFHLFSVPLFQSDKKLLSEMKKQRNHDAAIPVKIPENEKFLFRPDKSNTKTKYLTEYTLDMSDPIPFHPSFNETYSKVLNITTEEYEFTSSQFMQFLVVFWSEFWCSSEHLDIGCLSRDQFTRERCCAGLSATYEAVQDKFYLKRRTSHTHNHAVTGYQTPDGTNVDIRTKIEKIYGLYVYPRSTIDFFISRASVPVDIPEINGLPIESNAGIDATLSLIKKDPNLVTVPYSHDTSIHLTYAKLFFNKGLFHIFTHSQLFQFMRIYNNCFRLDTSKQGWYLVCKVKSFDGHDCDTKYYVRYLADKNVFVVYSMPKTWSFGHSHGFAASLSLVGLKLSDVNLKMLDEGDSYDKNQFIYADSKVVEVGESDSDICDPDEETICGSSDGMSESGEKQIDSGKRSGSDRHSIDNPPLVVGPKSLYGIQLT</sequence>
<dbReference type="EMBL" id="BSXS01006223">
    <property type="protein sequence ID" value="GME85235.1"/>
    <property type="molecule type" value="Genomic_DNA"/>
</dbReference>
<evidence type="ECO:0000313" key="2">
    <source>
        <dbReference type="Proteomes" id="UP001165064"/>
    </source>
</evidence>
<gene>
    <name evidence="1" type="ORF">Amon02_000747300</name>
</gene>
<accession>A0ACB5TCA4</accession>
<dbReference type="Proteomes" id="UP001165064">
    <property type="component" value="Unassembled WGS sequence"/>
</dbReference>
<keyword evidence="2" id="KW-1185">Reference proteome</keyword>
<organism evidence="1 2">
    <name type="scientific">Ambrosiozyma monospora</name>
    <name type="common">Yeast</name>
    <name type="synonym">Endomycopsis monosporus</name>
    <dbReference type="NCBI Taxonomy" id="43982"/>
    <lineage>
        <taxon>Eukaryota</taxon>
        <taxon>Fungi</taxon>
        <taxon>Dikarya</taxon>
        <taxon>Ascomycota</taxon>
        <taxon>Saccharomycotina</taxon>
        <taxon>Pichiomycetes</taxon>
        <taxon>Pichiales</taxon>
        <taxon>Pichiaceae</taxon>
        <taxon>Ambrosiozyma</taxon>
    </lineage>
</organism>
<name>A0ACB5TCA4_AMBMO</name>
<reference evidence="1" key="1">
    <citation type="submission" date="2023-04" db="EMBL/GenBank/DDBJ databases">
        <title>Ambrosiozyma monospora NBRC 10751.</title>
        <authorList>
            <person name="Ichikawa N."/>
            <person name="Sato H."/>
            <person name="Tonouchi N."/>
        </authorList>
    </citation>
    <scope>NUCLEOTIDE SEQUENCE</scope>
    <source>
        <strain evidence="1">NBRC 10751</strain>
    </source>
</reference>